<dbReference type="InterPro" id="IPR036388">
    <property type="entry name" value="WH-like_DNA-bd_sf"/>
</dbReference>
<dbReference type="SUPFAM" id="SSF46785">
    <property type="entry name" value="Winged helix' DNA-binding domain"/>
    <property type="match status" value="1"/>
</dbReference>
<dbReference type="InterPro" id="IPR036390">
    <property type="entry name" value="WH_DNA-bd_sf"/>
</dbReference>
<proteinExistence type="predicted"/>
<evidence type="ECO:0000259" key="2">
    <source>
        <dbReference type="Pfam" id="PF13601"/>
    </source>
</evidence>
<sequence>MTRPRFDELIHAPARLSLVALLAPVDAAEFSYLREQLGLSDSALSKHISALGAAGYVTVHKENRGRGLRRTWVTLTDAGLTAFDGHVAALDEIVARARPGGPGSGRPAGTPGADGGRNAVPGPSGAGPVRSSARP</sequence>
<dbReference type="CDD" id="cd00090">
    <property type="entry name" value="HTH_ARSR"/>
    <property type="match status" value="1"/>
</dbReference>
<accession>A0ABU7SCW4</accession>
<organism evidence="3 4">
    <name type="scientific">Plantactinospora veratri</name>
    <dbReference type="NCBI Taxonomy" id="1436122"/>
    <lineage>
        <taxon>Bacteria</taxon>
        <taxon>Bacillati</taxon>
        <taxon>Actinomycetota</taxon>
        <taxon>Actinomycetes</taxon>
        <taxon>Micromonosporales</taxon>
        <taxon>Micromonosporaceae</taxon>
        <taxon>Plantactinospora</taxon>
    </lineage>
</organism>
<reference evidence="3 4" key="1">
    <citation type="submission" date="2024-01" db="EMBL/GenBank/DDBJ databases">
        <title>Genome insights into Plantactinospora veratri sp. nov.</title>
        <authorList>
            <person name="Wang L."/>
        </authorList>
    </citation>
    <scope>NUCLEOTIDE SEQUENCE [LARGE SCALE GENOMIC DNA]</scope>
    <source>
        <strain evidence="3 4">NEAU-FHS4</strain>
    </source>
</reference>
<name>A0ABU7SCW4_9ACTN</name>
<keyword evidence="4" id="KW-1185">Reference proteome</keyword>
<feature type="domain" description="Winged helix DNA-binding" evidence="2">
    <location>
        <begin position="15"/>
        <end position="94"/>
    </location>
</feature>
<dbReference type="RefSeq" id="WP_331208039.1">
    <property type="nucleotide sequence ID" value="NZ_JAZGQL010000008.1"/>
</dbReference>
<dbReference type="Pfam" id="PF13601">
    <property type="entry name" value="HTH_34"/>
    <property type="match status" value="1"/>
</dbReference>
<evidence type="ECO:0000313" key="4">
    <source>
        <dbReference type="Proteomes" id="UP001339911"/>
    </source>
</evidence>
<dbReference type="PANTHER" id="PTHR37318">
    <property type="entry name" value="BSL7504 PROTEIN"/>
    <property type="match status" value="1"/>
</dbReference>
<feature type="region of interest" description="Disordered" evidence="1">
    <location>
        <begin position="96"/>
        <end position="135"/>
    </location>
</feature>
<dbReference type="InterPro" id="IPR011991">
    <property type="entry name" value="ArsR-like_HTH"/>
</dbReference>
<dbReference type="Gene3D" id="1.10.10.10">
    <property type="entry name" value="Winged helix-like DNA-binding domain superfamily/Winged helix DNA-binding domain"/>
    <property type="match status" value="1"/>
</dbReference>
<dbReference type="InterPro" id="IPR027395">
    <property type="entry name" value="WH_DNA-bd_dom"/>
</dbReference>
<gene>
    <name evidence="3" type="ORF">V1634_13055</name>
</gene>
<dbReference type="Proteomes" id="UP001339911">
    <property type="component" value="Unassembled WGS sequence"/>
</dbReference>
<evidence type="ECO:0000313" key="3">
    <source>
        <dbReference type="EMBL" id="MEE6307752.1"/>
    </source>
</evidence>
<protein>
    <submittedName>
        <fullName evidence="3">Transcriptional regulator</fullName>
    </submittedName>
</protein>
<evidence type="ECO:0000256" key="1">
    <source>
        <dbReference type="SAM" id="MobiDB-lite"/>
    </source>
</evidence>
<dbReference type="EMBL" id="JAZGQL010000008">
    <property type="protein sequence ID" value="MEE6307752.1"/>
    <property type="molecule type" value="Genomic_DNA"/>
</dbReference>
<comment type="caution">
    <text evidence="3">The sequence shown here is derived from an EMBL/GenBank/DDBJ whole genome shotgun (WGS) entry which is preliminary data.</text>
</comment>
<dbReference type="PANTHER" id="PTHR37318:SF1">
    <property type="entry name" value="BSL7504 PROTEIN"/>
    <property type="match status" value="1"/>
</dbReference>